<dbReference type="STRING" id="1796606.A2G96_17895"/>
<dbReference type="CDD" id="cd04301">
    <property type="entry name" value="NAT_SF"/>
    <property type="match status" value="1"/>
</dbReference>
<dbReference type="Gene3D" id="3.40.630.30">
    <property type="match status" value="1"/>
</dbReference>
<evidence type="ECO:0000313" key="3">
    <source>
        <dbReference type="Proteomes" id="UP000075238"/>
    </source>
</evidence>
<dbReference type="AlphaFoldDB" id="A0A142JN01"/>
<name>A0A142JN01_9BURK</name>
<keyword evidence="3" id="KW-1185">Reference proteome</keyword>
<sequence>MTLRILRASEHHAEALRALHTLTFPGDSHEDYLTGWWWIVFDGWNPVAFAGMRHAHSEPDVIYFSRCGVLASHRGLGLQKKLLARRLALAKRLGVKACISTTIVMNTPSSNNLIRAGFRLYDPAEPWGHNETLYWRKELIVEKRAAHPGEVREHSP</sequence>
<evidence type="ECO:0000313" key="2">
    <source>
        <dbReference type="EMBL" id="AMR79463.1"/>
    </source>
</evidence>
<gene>
    <name evidence="2" type="ORF">A2G96_17895</name>
</gene>
<dbReference type="OrthoDB" id="9155504at2"/>
<dbReference type="PROSITE" id="PS51186">
    <property type="entry name" value="GNAT"/>
    <property type="match status" value="1"/>
</dbReference>
<dbReference type="InterPro" id="IPR000182">
    <property type="entry name" value="GNAT_dom"/>
</dbReference>
<evidence type="ECO:0000259" key="1">
    <source>
        <dbReference type="PROSITE" id="PS51186"/>
    </source>
</evidence>
<organism evidence="2 3">
    <name type="scientific">Cupriavidus nantongensis</name>
    <dbReference type="NCBI Taxonomy" id="1796606"/>
    <lineage>
        <taxon>Bacteria</taxon>
        <taxon>Pseudomonadati</taxon>
        <taxon>Pseudomonadota</taxon>
        <taxon>Betaproteobacteria</taxon>
        <taxon>Burkholderiales</taxon>
        <taxon>Burkholderiaceae</taxon>
        <taxon>Cupriavidus</taxon>
    </lineage>
</organism>
<proteinExistence type="predicted"/>
<dbReference type="InterPro" id="IPR016181">
    <property type="entry name" value="Acyl_CoA_acyltransferase"/>
</dbReference>
<dbReference type="Pfam" id="PF00583">
    <property type="entry name" value="Acetyltransf_1"/>
    <property type="match status" value="1"/>
</dbReference>
<dbReference type="KEGG" id="cnan:A2G96_17895"/>
<dbReference type="RefSeq" id="WP_062801428.1">
    <property type="nucleotide sequence ID" value="NZ_CP014844.1"/>
</dbReference>
<dbReference type="GO" id="GO:0016747">
    <property type="term" value="F:acyltransferase activity, transferring groups other than amino-acyl groups"/>
    <property type="evidence" value="ECO:0007669"/>
    <property type="project" value="InterPro"/>
</dbReference>
<reference evidence="2 3" key="1">
    <citation type="submission" date="2016-03" db="EMBL/GenBank/DDBJ databases">
        <title>Complete genome sequence of a novel chlorpyrifos degrading bacterium, Cupriavidus nantongensis sp. X1.</title>
        <authorList>
            <person name="Fang L."/>
        </authorList>
    </citation>
    <scope>NUCLEOTIDE SEQUENCE [LARGE SCALE GENOMIC DNA]</scope>
    <source>
        <strain evidence="2 3">X1</strain>
    </source>
</reference>
<dbReference type="SUPFAM" id="SSF55729">
    <property type="entry name" value="Acyl-CoA N-acyltransferases (Nat)"/>
    <property type="match status" value="1"/>
</dbReference>
<feature type="domain" description="N-acetyltransferase" evidence="1">
    <location>
        <begin position="3"/>
        <end position="140"/>
    </location>
</feature>
<dbReference type="Proteomes" id="UP000075238">
    <property type="component" value="Chromosome 1"/>
</dbReference>
<dbReference type="EMBL" id="CP014844">
    <property type="protein sequence ID" value="AMR79463.1"/>
    <property type="molecule type" value="Genomic_DNA"/>
</dbReference>
<accession>A0A142JN01</accession>
<protein>
    <recommendedName>
        <fullName evidence="1">N-acetyltransferase domain-containing protein</fullName>
    </recommendedName>
</protein>